<feature type="transmembrane region" description="Helical" evidence="1">
    <location>
        <begin position="238"/>
        <end position="260"/>
    </location>
</feature>
<dbReference type="AlphaFoldDB" id="A0A9D1LYX1"/>
<keyword evidence="1" id="KW-0472">Membrane</keyword>
<evidence type="ECO:0000313" key="3">
    <source>
        <dbReference type="Proteomes" id="UP000824118"/>
    </source>
</evidence>
<proteinExistence type="predicted"/>
<feature type="transmembrane region" description="Helical" evidence="1">
    <location>
        <begin position="74"/>
        <end position="96"/>
    </location>
</feature>
<dbReference type="Proteomes" id="UP000824118">
    <property type="component" value="Unassembled WGS sequence"/>
</dbReference>
<reference evidence="2" key="1">
    <citation type="submission" date="2020-10" db="EMBL/GenBank/DDBJ databases">
        <authorList>
            <person name="Gilroy R."/>
        </authorList>
    </citation>
    <scope>NUCLEOTIDE SEQUENCE</scope>
    <source>
        <strain evidence="2">ChiGjej1B1-1684</strain>
    </source>
</reference>
<dbReference type="PANTHER" id="PTHR37305:SF2">
    <property type="entry name" value="BACITRACIN TRANSPORT PERMEASE PROTEIN BCRB"/>
    <property type="match status" value="1"/>
</dbReference>
<gene>
    <name evidence="2" type="ORF">IAD22_06240</name>
</gene>
<organism evidence="2 3">
    <name type="scientific">Candidatus Limousia pullorum</name>
    <dbReference type="NCBI Taxonomy" id="2840860"/>
    <lineage>
        <taxon>Bacteria</taxon>
        <taxon>Bacillati</taxon>
        <taxon>Bacillota</taxon>
        <taxon>Clostridia</taxon>
        <taxon>Eubacteriales</taxon>
        <taxon>Oscillospiraceae</taxon>
        <taxon>Oscillospiraceae incertae sedis</taxon>
        <taxon>Candidatus Limousia</taxon>
    </lineage>
</organism>
<comment type="caution">
    <text evidence="2">The sequence shown here is derived from an EMBL/GenBank/DDBJ whole genome shotgun (WGS) entry which is preliminary data.</text>
</comment>
<accession>A0A9D1LYX1</accession>
<dbReference type="Pfam" id="PF12679">
    <property type="entry name" value="ABC2_membrane_2"/>
    <property type="match status" value="1"/>
</dbReference>
<dbReference type="EMBL" id="DVNG01000090">
    <property type="protein sequence ID" value="HIU50595.1"/>
    <property type="molecule type" value="Genomic_DNA"/>
</dbReference>
<keyword evidence="1" id="KW-0812">Transmembrane</keyword>
<evidence type="ECO:0000256" key="1">
    <source>
        <dbReference type="SAM" id="Phobius"/>
    </source>
</evidence>
<dbReference type="GO" id="GO:0140359">
    <property type="term" value="F:ABC-type transporter activity"/>
    <property type="evidence" value="ECO:0007669"/>
    <property type="project" value="InterPro"/>
</dbReference>
<name>A0A9D1LYX1_9FIRM</name>
<evidence type="ECO:0000313" key="2">
    <source>
        <dbReference type="EMBL" id="HIU50595.1"/>
    </source>
</evidence>
<feature type="transmembrane region" description="Helical" evidence="1">
    <location>
        <begin position="159"/>
        <end position="183"/>
    </location>
</feature>
<keyword evidence="1" id="KW-1133">Transmembrane helix</keyword>
<dbReference type="GO" id="GO:0005886">
    <property type="term" value="C:plasma membrane"/>
    <property type="evidence" value="ECO:0007669"/>
    <property type="project" value="UniProtKB-SubCell"/>
</dbReference>
<feature type="transmembrane region" description="Helical" evidence="1">
    <location>
        <begin position="117"/>
        <end position="139"/>
    </location>
</feature>
<feature type="transmembrane region" description="Helical" evidence="1">
    <location>
        <begin position="190"/>
        <end position="207"/>
    </location>
</feature>
<sequence>MINKTLYFREIKSSLKLIVIFIAILTLYVTMITGMYNPEMEEVLKEFTELFSEMMAAFGMNGNTATLLGFMSSYLYGMILLIFPMVYAIIMANGLIAKYVDRGSMSALMAAPVKRKTIAFTQMAVLYSGIFFLILYVTVLQLICCKIMYPQENIASDLIYLNLSLLFLQLFMASICFLSSCIFNDTKYSLGVGAGVNVLMYVLQMIANMGGNLEKIKYTTYFTLFSPEKIIAGDSFSVYAPFILLAGCIILSAASVIIFTKKDMNI</sequence>
<protein>
    <submittedName>
        <fullName evidence="2">ABC transporter permease subunit</fullName>
    </submittedName>
</protein>
<dbReference type="PANTHER" id="PTHR37305">
    <property type="entry name" value="INTEGRAL MEMBRANE PROTEIN-RELATED"/>
    <property type="match status" value="1"/>
</dbReference>
<feature type="transmembrane region" description="Helical" evidence="1">
    <location>
        <begin position="15"/>
        <end position="36"/>
    </location>
</feature>
<reference evidence="2" key="2">
    <citation type="journal article" date="2021" name="PeerJ">
        <title>Extensive microbial diversity within the chicken gut microbiome revealed by metagenomics and culture.</title>
        <authorList>
            <person name="Gilroy R."/>
            <person name="Ravi A."/>
            <person name="Getino M."/>
            <person name="Pursley I."/>
            <person name="Horton D.L."/>
            <person name="Alikhan N.F."/>
            <person name="Baker D."/>
            <person name="Gharbi K."/>
            <person name="Hall N."/>
            <person name="Watson M."/>
            <person name="Adriaenssens E.M."/>
            <person name="Foster-Nyarko E."/>
            <person name="Jarju S."/>
            <person name="Secka A."/>
            <person name="Antonio M."/>
            <person name="Oren A."/>
            <person name="Chaudhuri R.R."/>
            <person name="La Ragione R."/>
            <person name="Hildebrand F."/>
            <person name="Pallen M.J."/>
        </authorList>
    </citation>
    <scope>NUCLEOTIDE SEQUENCE</scope>
    <source>
        <strain evidence="2">ChiGjej1B1-1684</strain>
    </source>
</reference>